<accession>M1D9B3</accession>
<dbReference type="HOGENOM" id="CLU_055921_2_0_1"/>
<feature type="region of interest" description="Disordered" evidence="1">
    <location>
        <begin position="1"/>
        <end position="32"/>
    </location>
</feature>
<reference evidence="3" key="1">
    <citation type="journal article" date="2011" name="Nature">
        <title>Genome sequence and analysis of the tuber crop potato.</title>
        <authorList>
            <consortium name="The Potato Genome Sequencing Consortium"/>
        </authorList>
    </citation>
    <scope>NUCLEOTIDE SEQUENCE [LARGE SCALE GENOMIC DNA]</scope>
    <source>
        <strain evidence="3">cv. DM1-3 516 R44</strain>
    </source>
</reference>
<proteinExistence type="predicted"/>
<evidence type="ECO:0000313" key="3">
    <source>
        <dbReference type="Proteomes" id="UP000011115"/>
    </source>
</evidence>
<dbReference type="Gramene" id="PGSC0003DMT400085347">
    <property type="protein sequence ID" value="PGSC0003DMT400085347"/>
    <property type="gene ID" value="PGSC0003DMG400034918"/>
</dbReference>
<dbReference type="Proteomes" id="UP000011115">
    <property type="component" value="Unassembled WGS sequence"/>
</dbReference>
<sequence length="145" mass="16511">MASSSQAATEADDEGGKDDAWEYTLPTRSQPPLLGAQVEEDLAAVRKRLRGSFASTTPVPPSTALEVEMLRRELCQERRKDLQRDHLMVRMWKTLKIIFSYVAPRSEVPLVETRDFKKFTFMDEAVTGLVPPKDLDYDDDTSQFQ</sequence>
<reference evidence="2" key="2">
    <citation type="submission" date="2015-06" db="UniProtKB">
        <authorList>
            <consortium name="EnsemblPlants"/>
        </authorList>
    </citation>
    <scope>IDENTIFICATION</scope>
    <source>
        <strain evidence="2">DM1-3 516 R44</strain>
    </source>
</reference>
<dbReference type="AlphaFoldDB" id="M1D9B3"/>
<organism evidence="2 3">
    <name type="scientific">Solanum tuberosum</name>
    <name type="common">Potato</name>
    <dbReference type="NCBI Taxonomy" id="4113"/>
    <lineage>
        <taxon>Eukaryota</taxon>
        <taxon>Viridiplantae</taxon>
        <taxon>Streptophyta</taxon>
        <taxon>Embryophyta</taxon>
        <taxon>Tracheophyta</taxon>
        <taxon>Spermatophyta</taxon>
        <taxon>Magnoliopsida</taxon>
        <taxon>eudicotyledons</taxon>
        <taxon>Gunneridae</taxon>
        <taxon>Pentapetalae</taxon>
        <taxon>asterids</taxon>
        <taxon>lamiids</taxon>
        <taxon>Solanales</taxon>
        <taxon>Solanaceae</taxon>
        <taxon>Solanoideae</taxon>
        <taxon>Solaneae</taxon>
        <taxon>Solanum</taxon>
    </lineage>
</organism>
<evidence type="ECO:0000256" key="1">
    <source>
        <dbReference type="SAM" id="MobiDB-lite"/>
    </source>
</evidence>
<evidence type="ECO:0000313" key="2">
    <source>
        <dbReference type="EnsemblPlants" id="PGSC0003DMT400085347"/>
    </source>
</evidence>
<name>M1D9B3_SOLTU</name>
<keyword evidence="3" id="KW-1185">Reference proteome</keyword>
<dbReference type="PaxDb" id="4113-PGSC0003DMT400085347"/>
<dbReference type="InParanoid" id="M1D9B3"/>
<protein>
    <submittedName>
        <fullName evidence="2">Uncharacterized protein</fullName>
    </submittedName>
</protein>
<dbReference type="EnsemblPlants" id="PGSC0003DMT400085347">
    <property type="protein sequence ID" value="PGSC0003DMT400085347"/>
    <property type="gene ID" value="PGSC0003DMG400034918"/>
</dbReference>